<organism evidence="1 2">
    <name type="scientific">Pseudomonas syringae pv. actinidiae</name>
    <dbReference type="NCBI Taxonomy" id="103796"/>
    <lineage>
        <taxon>Bacteria</taxon>
        <taxon>Pseudomonadati</taxon>
        <taxon>Pseudomonadota</taxon>
        <taxon>Gammaproteobacteria</taxon>
        <taxon>Pseudomonadales</taxon>
        <taxon>Pseudomonadaceae</taxon>
        <taxon>Pseudomonas</taxon>
        <taxon>Pseudomonas syringae</taxon>
    </lineage>
</organism>
<reference evidence="1 2" key="1">
    <citation type="submission" date="2018-08" db="EMBL/GenBank/DDBJ databases">
        <title>Recombination of ecologically and evolutionarily significant loci maintains genetic cohesion in the Pseudomonas syringae species complex.</title>
        <authorList>
            <person name="Dillon M."/>
            <person name="Thakur S."/>
            <person name="Almeida R.N.D."/>
            <person name="Weir B.S."/>
            <person name="Guttman D.S."/>
        </authorList>
    </citation>
    <scope>NUCLEOTIDE SEQUENCE [LARGE SCALE GENOMIC DNA]</scope>
    <source>
        <strain evidence="1 2">ICMP 19589</strain>
    </source>
</reference>
<gene>
    <name evidence="1" type="ORF">ALQ15_200014</name>
</gene>
<evidence type="ECO:0000313" key="1">
    <source>
        <dbReference type="EMBL" id="RMP81324.1"/>
    </source>
</evidence>
<comment type="caution">
    <text evidence="1">The sequence shown here is derived from an EMBL/GenBank/DDBJ whole genome shotgun (WGS) entry which is preliminary data.</text>
</comment>
<accession>A0A7Z6U9S5</accession>
<dbReference type="EMBL" id="RBQT01000047">
    <property type="protein sequence ID" value="RMP81324.1"/>
    <property type="molecule type" value="Genomic_DNA"/>
</dbReference>
<name>A0A7Z6U9S5_PSESF</name>
<evidence type="ECO:0000313" key="2">
    <source>
        <dbReference type="Proteomes" id="UP000282289"/>
    </source>
</evidence>
<dbReference type="Proteomes" id="UP000282289">
    <property type="component" value="Unassembled WGS sequence"/>
</dbReference>
<protein>
    <submittedName>
        <fullName evidence="1">Uncharacterized protein</fullName>
    </submittedName>
</protein>
<proteinExistence type="predicted"/>
<dbReference type="AlphaFoldDB" id="A0A7Z6U9S5"/>
<sequence>MLNRPVLKSSMRQRLIKLTEEGYIKETGRKKSGGGIKAQATVENLKPGKIFYFDRSFA</sequence>